<name>A0A225VNQ4_9STRA</name>
<sequence length="75" mass="8036">MGEILGRRPPRVSDSPPLRASTHAALKPIPDATLTEARKGKKNAAKRTSPVPIPIEPEKNSDWGTAVNVGVELDE</sequence>
<keyword evidence="3" id="KW-1185">Reference proteome</keyword>
<feature type="region of interest" description="Disordered" evidence="1">
    <location>
        <begin position="1"/>
        <end position="62"/>
    </location>
</feature>
<reference evidence="3" key="1">
    <citation type="submission" date="2017-03" db="EMBL/GenBank/DDBJ databases">
        <title>Phytopthora megakarya and P. palmivora, two closely related causual agents of cacao black pod achieved similar genome size and gene model numbers by different mechanisms.</title>
        <authorList>
            <person name="Ali S."/>
            <person name="Shao J."/>
            <person name="Larry D.J."/>
            <person name="Kronmiller B."/>
            <person name="Shen D."/>
            <person name="Strem M.D."/>
            <person name="Melnick R.L."/>
            <person name="Guiltinan M.J."/>
            <person name="Tyler B.M."/>
            <person name="Meinhardt L.W."/>
            <person name="Bailey B.A."/>
        </authorList>
    </citation>
    <scope>NUCLEOTIDE SEQUENCE [LARGE SCALE GENOMIC DNA]</scope>
    <source>
        <strain evidence="3">zdho120</strain>
    </source>
</reference>
<dbReference type="EMBL" id="NBNE01003985">
    <property type="protein sequence ID" value="OWZ06387.1"/>
    <property type="molecule type" value="Genomic_DNA"/>
</dbReference>
<organism evidence="2 3">
    <name type="scientific">Phytophthora megakarya</name>
    <dbReference type="NCBI Taxonomy" id="4795"/>
    <lineage>
        <taxon>Eukaryota</taxon>
        <taxon>Sar</taxon>
        <taxon>Stramenopiles</taxon>
        <taxon>Oomycota</taxon>
        <taxon>Peronosporomycetes</taxon>
        <taxon>Peronosporales</taxon>
        <taxon>Peronosporaceae</taxon>
        <taxon>Phytophthora</taxon>
    </lineage>
</organism>
<comment type="caution">
    <text evidence="2">The sequence shown here is derived from an EMBL/GenBank/DDBJ whole genome shotgun (WGS) entry which is preliminary data.</text>
</comment>
<protein>
    <submittedName>
        <fullName evidence="2">Uncharacterized protein</fullName>
    </submittedName>
</protein>
<dbReference type="Proteomes" id="UP000198211">
    <property type="component" value="Unassembled WGS sequence"/>
</dbReference>
<evidence type="ECO:0000313" key="3">
    <source>
        <dbReference type="Proteomes" id="UP000198211"/>
    </source>
</evidence>
<evidence type="ECO:0000313" key="2">
    <source>
        <dbReference type="EMBL" id="OWZ06387.1"/>
    </source>
</evidence>
<dbReference type="AlphaFoldDB" id="A0A225VNQ4"/>
<proteinExistence type="predicted"/>
<accession>A0A225VNQ4</accession>
<evidence type="ECO:0000256" key="1">
    <source>
        <dbReference type="SAM" id="MobiDB-lite"/>
    </source>
</evidence>
<gene>
    <name evidence="2" type="ORF">PHMEG_00021367</name>
</gene>